<accession>A0A3D3G1V7</accession>
<comment type="caution">
    <text evidence="3">The sequence shown here is derived from an EMBL/GenBank/DDBJ whole genome shotgun (WGS) entry which is preliminary data.</text>
</comment>
<name>A0A3D3G1V7_ACIRA</name>
<dbReference type="Proteomes" id="UP000262257">
    <property type="component" value="Unassembled WGS sequence"/>
</dbReference>
<protein>
    <submittedName>
        <fullName evidence="3">Ion channel</fullName>
    </submittedName>
</protein>
<dbReference type="AlphaFoldDB" id="A0A3D3G1V7"/>
<gene>
    <name evidence="3" type="ORF">DIC32_10385</name>
</gene>
<feature type="transmembrane region" description="Helical" evidence="1">
    <location>
        <begin position="132"/>
        <end position="152"/>
    </location>
</feature>
<keyword evidence="1" id="KW-0812">Transmembrane</keyword>
<keyword evidence="1" id="KW-0472">Membrane</keyword>
<organism evidence="3 4">
    <name type="scientific">Acinetobacter radioresistens</name>
    <dbReference type="NCBI Taxonomy" id="40216"/>
    <lineage>
        <taxon>Bacteria</taxon>
        <taxon>Pseudomonadati</taxon>
        <taxon>Pseudomonadota</taxon>
        <taxon>Gammaproteobacteria</taxon>
        <taxon>Moraxellales</taxon>
        <taxon>Moraxellaceae</taxon>
        <taxon>Acinetobacter</taxon>
    </lineage>
</organism>
<dbReference type="EMBL" id="DPXL01000130">
    <property type="protein sequence ID" value="HCM31855.1"/>
    <property type="molecule type" value="Genomic_DNA"/>
</dbReference>
<feature type="transmembrane region" description="Helical" evidence="1">
    <location>
        <begin position="202"/>
        <end position="227"/>
    </location>
</feature>
<evidence type="ECO:0000313" key="4">
    <source>
        <dbReference type="Proteomes" id="UP000262257"/>
    </source>
</evidence>
<sequence>MAGLKAGLRVLLEFWKGFRLLPSAQLVLLQFFILILSLLSNDSTPSRSVTWLLGVIALLLVAKMIRQTPAYTALGLIFVGGAFIFSVPILFGYEHVGLIITTHAFEASAYFCAAYGLIRYMFADRYLTKDELFAAAAVFTLIAWGFAFLYNICQLVVPYSFQNPNRTGPLQTWLDLLFLSFSLQSATGLADLMPVSPAARVLAMLQMFGGVMYLALIVSRLIVLQYISHSPRTNKDKS</sequence>
<feature type="transmembrane region" description="Helical" evidence="1">
    <location>
        <begin position="97"/>
        <end position="120"/>
    </location>
</feature>
<dbReference type="Gene3D" id="1.10.287.70">
    <property type="match status" value="1"/>
</dbReference>
<feature type="domain" description="Potassium channel" evidence="2">
    <location>
        <begin position="151"/>
        <end position="222"/>
    </location>
</feature>
<dbReference type="SUPFAM" id="SSF81324">
    <property type="entry name" value="Voltage-gated potassium channels"/>
    <property type="match status" value="1"/>
</dbReference>
<feature type="transmembrane region" description="Helical" evidence="1">
    <location>
        <begin position="69"/>
        <end position="91"/>
    </location>
</feature>
<evidence type="ECO:0000313" key="3">
    <source>
        <dbReference type="EMBL" id="HCM31855.1"/>
    </source>
</evidence>
<feature type="transmembrane region" description="Helical" evidence="1">
    <location>
        <begin position="20"/>
        <end position="39"/>
    </location>
</feature>
<proteinExistence type="predicted"/>
<dbReference type="InterPro" id="IPR013099">
    <property type="entry name" value="K_chnl_dom"/>
</dbReference>
<keyword evidence="1" id="KW-1133">Transmembrane helix</keyword>
<evidence type="ECO:0000256" key="1">
    <source>
        <dbReference type="SAM" id="Phobius"/>
    </source>
</evidence>
<reference evidence="3 4" key="1">
    <citation type="journal article" date="2018" name="Nat. Biotechnol.">
        <title>A standardized bacterial taxonomy based on genome phylogeny substantially revises the tree of life.</title>
        <authorList>
            <person name="Parks D.H."/>
            <person name="Chuvochina M."/>
            <person name="Waite D.W."/>
            <person name="Rinke C."/>
            <person name="Skarshewski A."/>
            <person name="Chaumeil P.A."/>
            <person name="Hugenholtz P."/>
        </authorList>
    </citation>
    <scope>NUCLEOTIDE SEQUENCE [LARGE SCALE GENOMIC DNA]</scope>
    <source>
        <strain evidence="3">UBA10045</strain>
    </source>
</reference>
<feature type="transmembrane region" description="Helical" evidence="1">
    <location>
        <begin position="45"/>
        <end position="62"/>
    </location>
</feature>
<dbReference type="Pfam" id="PF07885">
    <property type="entry name" value="Ion_trans_2"/>
    <property type="match status" value="1"/>
</dbReference>
<evidence type="ECO:0000259" key="2">
    <source>
        <dbReference type="Pfam" id="PF07885"/>
    </source>
</evidence>